<evidence type="ECO:0000313" key="5">
    <source>
        <dbReference type="Proteomes" id="UP000799750"/>
    </source>
</evidence>
<feature type="region of interest" description="Disordered" evidence="2">
    <location>
        <begin position="128"/>
        <end position="169"/>
    </location>
</feature>
<protein>
    <recommendedName>
        <fullName evidence="6">ADP-ribosylation factor</fullName>
    </recommendedName>
</protein>
<dbReference type="SUPFAM" id="SSF143865">
    <property type="entry name" value="CorA soluble domain-like"/>
    <property type="match status" value="1"/>
</dbReference>
<accession>A0A6A6QY53</accession>
<dbReference type="AlphaFoldDB" id="A0A6A6QY53"/>
<dbReference type="InterPro" id="IPR045861">
    <property type="entry name" value="CorA_cytoplasmic_dom"/>
</dbReference>
<evidence type="ECO:0000256" key="2">
    <source>
        <dbReference type="SAM" id="MobiDB-lite"/>
    </source>
</evidence>
<evidence type="ECO:0000313" key="4">
    <source>
        <dbReference type="EMBL" id="KAF2495997.1"/>
    </source>
</evidence>
<comment type="subcellular location">
    <subcellularLocation>
        <location evidence="1">Cell membrane</location>
        <topology evidence="1">Multi-pass membrane protein</topology>
    </subcellularLocation>
</comment>
<dbReference type="GO" id="GO:0000287">
    <property type="term" value="F:magnesium ion binding"/>
    <property type="evidence" value="ECO:0007669"/>
    <property type="project" value="TreeGrafter"/>
</dbReference>
<keyword evidence="3" id="KW-1133">Transmembrane helix</keyword>
<name>A0A6A6QY53_9PEZI</name>
<feature type="compositionally biased region" description="Low complexity" evidence="2">
    <location>
        <begin position="128"/>
        <end position="144"/>
    </location>
</feature>
<gene>
    <name evidence="4" type="ORF">BU16DRAFT_617511</name>
</gene>
<dbReference type="Proteomes" id="UP000799750">
    <property type="component" value="Unassembled WGS sequence"/>
</dbReference>
<dbReference type="EMBL" id="MU004188">
    <property type="protein sequence ID" value="KAF2495997.1"/>
    <property type="molecule type" value="Genomic_DNA"/>
</dbReference>
<dbReference type="PANTHER" id="PTHR46494:SF1">
    <property type="entry name" value="CORA FAMILY METAL ION TRANSPORTER (EUROFUNG)"/>
    <property type="match status" value="1"/>
</dbReference>
<dbReference type="PANTHER" id="PTHR46494">
    <property type="entry name" value="CORA FAMILY METAL ION TRANSPORTER (EUROFUNG)"/>
    <property type="match status" value="1"/>
</dbReference>
<evidence type="ECO:0008006" key="6">
    <source>
        <dbReference type="Google" id="ProtNLM"/>
    </source>
</evidence>
<dbReference type="OrthoDB" id="5430812at2759"/>
<keyword evidence="5" id="KW-1185">Reference proteome</keyword>
<evidence type="ECO:0000256" key="1">
    <source>
        <dbReference type="ARBA" id="ARBA00004651"/>
    </source>
</evidence>
<dbReference type="GO" id="GO:0015095">
    <property type="term" value="F:magnesium ion transmembrane transporter activity"/>
    <property type="evidence" value="ECO:0007669"/>
    <property type="project" value="TreeGrafter"/>
</dbReference>
<dbReference type="GO" id="GO:0050897">
    <property type="term" value="F:cobalt ion binding"/>
    <property type="evidence" value="ECO:0007669"/>
    <property type="project" value="TreeGrafter"/>
</dbReference>
<evidence type="ECO:0000256" key="3">
    <source>
        <dbReference type="SAM" id="Phobius"/>
    </source>
</evidence>
<organism evidence="4 5">
    <name type="scientific">Lophium mytilinum</name>
    <dbReference type="NCBI Taxonomy" id="390894"/>
    <lineage>
        <taxon>Eukaryota</taxon>
        <taxon>Fungi</taxon>
        <taxon>Dikarya</taxon>
        <taxon>Ascomycota</taxon>
        <taxon>Pezizomycotina</taxon>
        <taxon>Dothideomycetes</taxon>
        <taxon>Pleosporomycetidae</taxon>
        <taxon>Mytilinidiales</taxon>
        <taxon>Mytilinidiaceae</taxon>
        <taxon>Lophium</taxon>
    </lineage>
</organism>
<dbReference type="GO" id="GO:0005886">
    <property type="term" value="C:plasma membrane"/>
    <property type="evidence" value="ECO:0007669"/>
    <property type="project" value="UniProtKB-SubCell"/>
</dbReference>
<sequence>MVGTRFPPLSEEPPLPEYYLDLDDKDIVRGIRNFDEDGNFDQFDREVRNPHSRNFLVDFGDQEAWCGFDLEALSITRLLNAPRPPALNTRWINIWLPYEQKDVLHALGKHYDFSPRLLALMCSDPIQPKSKPLSSRKSSSSLWSRKSHRRGGSQKSSKQESLESEESIGMSEMMQSTQMDLVRDMSHYNIVDEVWHWSSVDWGRRYVCLGYNSLHNVRANPTDKVEDPDRSRDIPHGKRVWNWLVLCEDKTVLSIAEDPFPFSNGNLRAHELRTHFSIRRNLVNVFRQLSKAECASRDSSIITLPIRKRIGDSEEETAHRPTDSPGLLFYYLFEDWYTTYSLVARKEHQYAAELDKLRQDMLVKAELSHVDRLHHIGRQLAVLKRVYESYELIIERVLKQQEPTLASLKNSHIVTGPDSLASSMPHFSSANQIAEADSLLGVSLSSAARVRFERLRDRIKLYALSEIRECLDQKDSLVMMNFNLIAIKESYAVERLTRITLLLGKVTILFIPISLMTAYFSTQLEGVVFTLKSYWVSFAVIFGLSAVALVIFSFASGTTEGKLVYRPLTRIFFDMSKSFLVHRRRKQL</sequence>
<proteinExistence type="predicted"/>
<keyword evidence="3" id="KW-0812">Transmembrane</keyword>
<keyword evidence="3" id="KW-0472">Membrane</keyword>
<feature type="transmembrane region" description="Helical" evidence="3">
    <location>
        <begin position="534"/>
        <end position="556"/>
    </location>
</feature>
<reference evidence="4" key="1">
    <citation type="journal article" date="2020" name="Stud. Mycol.">
        <title>101 Dothideomycetes genomes: a test case for predicting lifestyles and emergence of pathogens.</title>
        <authorList>
            <person name="Haridas S."/>
            <person name="Albert R."/>
            <person name="Binder M."/>
            <person name="Bloem J."/>
            <person name="Labutti K."/>
            <person name="Salamov A."/>
            <person name="Andreopoulos B."/>
            <person name="Baker S."/>
            <person name="Barry K."/>
            <person name="Bills G."/>
            <person name="Bluhm B."/>
            <person name="Cannon C."/>
            <person name="Castanera R."/>
            <person name="Culley D."/>
            <person name="Daum C."/>
            <person name="Ezra D."/>
            <person name="Gonzalez J."/>
            <person name="Henrissat B."/>
            <person name="Kuo A."/>
            <person name="Liang C."/>
            <person name="Lipzen A."/>
            <person name="Lutzoni F."/>
            <person name="Magnuson J."/>
            <person name="Mondo S."/>
            <person name="Nolan M."/>
            <person name="Ohm R."/>
            <person name="Pangilinan J."/>
            <person name="Park H.-J."/>
            <person name="Ramirez L."/>
            <person name="Alfaro M."/>
            <person name="Sun H."/>
            <person name="Tritt A."/>
            <person name="Yoshinaga Y."/>
            <person name="Zwiers L.-H."/>
            <person name="Turgeon B."/>
            <person name="Goodwin S."/>
            <person name="Spatafora J."/>
            <person name="Crous P."/>
            <person name="Grigoriev I."/>
        </authorList>
    </citation>
    <scope>NUCLEOTIDE SEQUENCE</scope>
    <source>
        <strain evidence="4">CBS 269.34</strain>
    </source>
</reference>
<dbReference type="GO" id="GO:0015087">
    <property type="term" value="F:cobalt ion transmembrane transporter activity"/>
    <property type="evidence" value="ECO:0007669"/>
    <property type="project" value="TreeGrafter"/>
</dbReference>
<feature type="transmembrane region" description="Helical" evidence="3">
    <location>
        <begin position="502"/>
        <end position="522"/>
    </location>
</feature>